<evidence type="ECO:0000256" key="3">
    <source>
        <dbReference type="ARBA" id="ARBA00022692"/>
    </source>
</evidence>
<accession>A0A832YZJ8</accession>
<dbReference type="EMBL" id="DQTV01000065">
    <property type="protein sequence ID" value="HIP57126.1"/>
    <property type="molecule type" value="Genomic_DNA"/>
</dbReference>
<feature type="transmembrane region" description="Helical" evidence="6">
    <location>
        <begin position="103"/>
        <end position="123"/>
    </location>
</feature>
<proteinExistence type="predicted"/>
<feature type="transmembrane region" description="Helical" evidence="6">
    <location>
        <begin position="135"/>
        <end position="152"/>
    </location>
</feature>
<dbReference type="CDD" id="cd06580">
    <property type="entry name" value="TM_PBP1_transp_TpRbsC_like"/>
    <property type="match status" value="1"/>
</dbReference>
<dbReference type="InterPro" id="IPR001851">
    <property type="entry name" value="ABC_transp_permease"/>
</dbReference>
<evidence type="ECO:0000256" key="2">
    <source>
        <dbReference type="ARBA" id="ARBA00022475"/>
    </source>
</evidence>
<dbReference type="Pfam" id="PF02653">
    <property type="entry name" value="BPD_transp_2"/>
    <property type="match status" value="1"/>
</dbReference>
<dbReference type="Proteomes" id="UP000605805">
    <property type="component" value="Unassembled WGS sequence"/>
</dbReference>
<gene>
    <name evidence="7" type="ORF">EYH02_03540</name>
</gene>
<dbReference type="GO" id="GO:0005886">
    <property type="term" value="C:plasma membrane"/>
    <property type="evidence" value="ECO:0007669"/>
    <property type="project" value="UniProtKB-SubCell"/>
</dbReference>
<feature type="transmembrane region" description="Helical" evidence="6">
    <location>
        <begin position="172"/>
        <end position="197"/>
    </location>
</feature>
<feature type="transmembrane region" description="Helical" evidence="6">
    <location>
        <begin position="228"/>
        <end position="250"/>
    </location>
</feature>
<comment type="caution">
    <text evidence="7">The sequence shown here is derived from an EMBL/GenBank/DDBJ whole genome shotgun (WGS) entry which is preliminary data.</text>
</comment>
<dbReference type="AlphaFoldDB" id="A0A832YZJ8"/>
<feature type="transmembrane region" description="Helical" evidence="6">
    <location>
        <begin position="51"/>
        <end position="73"/>
    </location>
</feature>
<sequence>MEELATIAIELSLSLIVGFGLSLIILTLFNYPALECISTMLTAGFTDINYLLNRATPLVATGIAFAIPMLAGLFNIGSEGQLYIGTLTALVIAWFTANPVLALLGGVGAGAGVGAFIGFLKAYRDVNEVVTSIMVNWILYYFTIFTLTYYLFDPAIPHQSVPVPPSARLSVINLGIGSVGIAFVIVTLSAIAAHVILYRSALGYAIRVVGYSLKTAVYAGIDPRKIQLVAMTLGGAFAGLGGALYLQGYIHAVDVTMSAIFGLGFTGIGVALLGRANPLGIVLASIFVSGLAIGGQIMELQTGAPPEVADIILGLVITALAVPYAYRTIVAMVRIRMRLARL</sequence>
<comment type="subcellular location">
    <subcellularLocation>
        <location evidence="1">Cell membrane</location>
        <topology evidence="1">Multi-pass membrane protein</topology>
    </subcellularLocation>
</comment>
<dbReference type="GO" id="GO:0022857">
    <property type="term" value="F:transmembrane transporter activity"/>
    <property type="evidence" value="ECO:0007669"/>
    <property type="project" value="InterPro"/>
</dbReference>
<keyword evidence="3 6" id="KW-0812">Transmembrane</keyword>
<evidence type="ECO:0000256" key="5">
    <source>
        <dbReference type="ARBA" id="ARBA00023136"/>
    </source>
</evidence>
<feature type="transmembrane region" description="Helical" evidence="6">
    <location>
        <begin position="256"/>
        <end position="274"/>
    </location>
</feature>
<feature type="transmembrane region" description="Helical" evidence="6">
    <location>
        <begin position="7"/>
        <end position="31"/>
    </location>
</feature>
<name>A0A832YZJ8_9CREN</name>
<organism evidence="7 8">
    <name type="scientific">Ignisphaera aggregans</name>
    <dbReference type="NCBI Taxonomy" id="334771"/>
    <lineage>
        <taxon>Archaea</taxon>
        <taxon>Thermoproteota</taxon>
        <taxon>Thermoprotei</taxon>
        <taxon>Desulfurococcales</taxon>
        <taxon>Desulfurococcaceae</taxon>
        <taxon>Ignisphaera</taxon>
    </lineage>
</organism>
<protein>
    <submittedName>
        <fullName evidence="7">ABC transporter permease</fullName>
    </submittedName>
</protein>
<evidence type="ECO:0000313" key="8">
    <source>
        <dbReference type="Proteomes" id="UP000605805"/>
    </source>
</evidence>
<evidence type="ECO:0000313" key="7">
    <source>
        <dbReference type="EMBL" id="HIP57126.1"/>
    </source>
</evidence>
<feature type="transmembrane region" description="Helical" evidence="6">
    <location>
        <begin position="281"/>
        <end position="299"/>
    </location>
</feature>
<keyword evidence="5 6" id="KW-0472">Membrane</keyword>
<feature type="transmembrane region" description="Helical" evidence="6">
    <location>
        <begin position="311"/>
        <end position="333"/>
    </location>
</feature>
<evidence type="ECO:0000256" key="6">
    <source>
        <dbReference type="SAM" id="Phobius"/>
    </source>
</evidence>
<keyword evidence="4 6" id="KW-1133">Transmembrane helix</keyword>
<dbReference type="PANTHER" id="PTHR47089:SF1">
    <property type="entry name" value="GUANOSINE ABC TRANSPORTER PERMEASE PROTEIN NUPP"/>
    <property type="match status" value="1"/>
</dbReference>
<evidence type="ECO:0000256" key="1">
    <source>
        <dbReference type="ARBA" id="ARBA00004651"/>
    </source>
</evidence>
<dbReference type="PANTHER" id="PTHR47089">
    <property type="entry name" value="ABC TRANSPORTER, PERMEASE PROTEIN"/>
    <property type="match status" value="1"/>
</dbReference>
<evidence type="ECO:0000256" key="4">
    <source>
        <dbReference type="ARBA" id="ARBA00022989"/>
    </source>
</evidence>
<reference evidence="7" key="1">
    <citation type="journal article" date="2020" name="ISME J.">
        <title>Gammaproteobacteria mediating utilization of methyl-, sulfur- and petroleum organic compounds in deep ocean hydrothermal plumes.</title>
        <authorList>
            <person name="Zhou Z."/>
            <person name="Liu Y."/>
            <person name="Pan J."/>
            <person name="Cron B.R."/>
            <person name="Toner B.M."/>
            <person name="Anantharaman K."/>
            <person name="Breier J.A."/>
            <person name="Dick G.J."/>
            <person name="Li M."/>
        </authorList>
    </citation>
    <scope>NUCLEOTIDE SEQUENCE</scope>
    <source>
        <strain evidence="7">SZUA-1435</strain>
    </source>
</reference>
<keyword evidence="2" id="KW-1003">Cell membrane</keyword>